<comment type="caution">
    <text evidence="10">The sequence shown here is derived from an EMBL/GenBank/DDBJ whole genome shotgun (WGS) entry which is preliminary data.</text>
</comment>
<evidence type="ECO:0000313" key="10">
    <source>
        <dbReference type="EMBL" id="GCF07792.1"/>
    </source>
</evidence>
<keyword evidence="11" id="KW-1185">Reference proteome</keyword>
<evidence type="ECO:0000256" key="1">
    <source>
        <dbReference type="ARBA" id="ARBA00011900"/>
    </source>
</evidence>
<dbReference type="PANTHER" id="PTHR33841">
    <property type="entry name" value="DNA METHYLTRANSFERASE YEEA-RELATED"/>
    <property type="match status" value="1"/>
</dbReference>
<dbReference type="InterPro" id="IPR025931">
    <property type="entry name" value="TaqI_C"/>
</dbReference>
<evidence type="ECO:0000256" key="5">
    <source>
        <dbReference type="ARBA" id="ARBA00022747"/>
    </source>
</evidence>
<dbReference type="PROSITE" id="PS00092">
    <property type="entry name" value="N6_MTASE"/>
    <property type="match status" value="1"/>
</dbReference>
<keyword evidence="5" id="KW-0680">Restriction system</keyword>
<dbReference type="Proteomes" id="UP000322530">
    <property type="component" value="Unassembled WGS sequence"/>
</dbReference>
<sequence>MPQNATFVVTKANVRQISSDKLCADFFSSLGFDKHSANVLSEIELKSLLQELHPRHAFSQQGIKLFRVAQRKDMMGEFTVYLYLLPTVTQTLAKQIFKDLVKLNGEFLVILADPIFNEIEIVYVDRHASAAAALQQPLPGLATSSAPAQFRSLSFSRTDISDKVVRVLNRFFWPAERPVITQRAVLSSAFDVAEWSEDYFTNRALFSDYYLNSTLREKQPWKDVEHDANFTRAWNKLKQAYEEAGDALAGQPASVLRERLLDETLRTLGFDYTIERSPRTTTGQRLPDYVLFSSRLPRRAEGQPIDKEQNKMSVCLAYEWNRNLDGYSDKADVFNGDNEDALDLNSTDFENPGAAIVSLFDQQPEQQVNWAILTNGKIWRLYSAKAHNRATNYYEIDLEDTLAISRDNPQEAKDAFRYFWLFFRAQAFVLRNYDDYKEEQTFLDYVLHESTEYAIKLGDSLKKMIFDEVFAHFAGGLVASARAKGTLPLDLSIYDEQQQQRLLKPFFDATLTFLYRLLFLLYAESRSLLPIYEQHGYRTHSLSQMKRKIADELKNNRAQAYDKLDKYKTDRYDYYEQLQALFKAIDKGNEEWNIPVYNGGLFQTEVAERNFRGMDTEGFPLIAQATPEEILKQHQINDQALVTGLDLLTRDKDSNRSDALVMIDYKSLGVRQLGSIYEGLLEFKLRLALEEMVEVKGNKIITFTEAIKSGLYKSGKTPLIPRNTVYIENDHHERKTSGSYYTPDYIVEYIVAQTVGPIMDEKEIQILPRFRDQENKLRNSIKRNKALGDPNHKRNTLDKSLVNQALVDEFFDIKVLDPAMGSGHFLVETVDFITRRMLAFLNRIPLNPVTEALKAIRTSILEEMEIQNVFIDRNKLTDINLLKRQILKRCVYGVDLNPMAVELAKVSVWLDSFTVGAPLSFLDHHLKCGNSLIGTDSLTIEGVLKDSLWGNQYSDIANGANAIINLSKKFDISIEDIKASKLFYAEYAKKIDPYKNIMNVWTSEHFGNKGAQLTVKIYLKDMIQQIYNNMNQIDIEAMESAQVIAQLEKNKFFHWELEFPDVFFDEKGRKPEESGGFDSVISNPPYRVLIKSQVGQDLIKHFNANYNSSQYNPNLFALMIEKGFSVCKSSGFVSYIIPSLWLTNTYLSNLRKLMMHQGKILQIANLGFGVFKEVVETSIFISKKETRFMNYQIKLANRSESDKIQLLPNNLFYQDIINNIESGFYLFRRKSDVDSLKKFSEPLSSSFTVYRGIETRDNQKYISDEKLTDSYQEILMGTDVGRYYSEWSGNYVKFVPKELKSNADIKMYKVDEKILLRRTGSKILAGLDNRQLFAIKNLYVILPKRDLTTKYLLALINSRLIDYYNQSMLDNIGDAFAQLKITDIEAFPIRRINFAKSEHLREFHRRQAQKLYESYVSNLSGQQSILSSVDQHLAKEPEESDVIHDLLVLLTDDMLRLNKEKRALQREFLDWLAEYLRIQPQPDPKSGKVGIDALTHKSDLLNYPGDYQKGEDALSVEALERILQENKKRYLLPFTSSKWLEIQDRYRANLTQVLPMKKQLKQTDTLIDQIVYKLYGLTEDEIRVVEGSVQ</sequence>
<dbReference type="OrthoDB" id="9815272at2"/>
<comment type="catalytic activity">
    <reaction evidence="7">
        <text>a 2'-deoxyadenosine in DNA + S-adenosyl-L-methionine = an N(6)-methyl-2'-deoxyadenosine in DNA + S-adenosyl-L-homocysteine + H(+)</text>
        <dbReference type="Rhea" id="RHEA:15197"/>
        <dbReference type="Rhea" id="RHEA-COMP:12418"/>
        <dbReference type="Rhea" id="RHEA-COMP:12419"/>
        <dbReference type="ChEBI" id="CHEBI:15378"/>
        <dbReference type="ChEBI" id="CHEBI:57856"/>
        <dbReference type="ChEBI" id="CHEBI:59789"/>
        <dbReference type="ChEBI" id="CHEBI:90615"/>
        <dbReference type="ChEBI" id="CHEBI:90616"/>
        <dbReference type="EC" id="2.1.1.72"/>
    </reaction>
</comment>
<keyword evidence="4" id="KW-0949">S-adenosyl-L-methionine</keyword>
<dbReference type="InterPro" id="IPR002052">
    <property type="entry name" value="DNA_methylase_N6_adenine_CS"/>
</dbReference>
<name>A0A5A5T8Q3_9CHLR</name>
<evidence type="ECO:0000256" key="3">
    <source>
        <dbReference type="ARBA" id="ARBA00022679"/>
    </source>
</evidence>
<evidence type="ECO:0000256" key="4">
    <source>
        <dbReference type="ARBA" id="ARBA00022691"/>
    </source>
</evidence>
<dbReference type="EMBL" id="BIXY01000014">
    <property type="protein sequence ID" value="GCF07792.1"/>
    <property type="molecule type" value="Genomic_DNA"/>
</dbReference>
<keyword evidence="2" id="KW-0489">Methyltransferase</keyword>
<dbReference type="RefSeq" id="WP_149400799.1">
    <property type="nucleotide sequence ID" value="NZ_BIXY01000014.1"/>
</dbReference>
<dbReference type="PRINTS" id="PR00507">
    <property type="entry name" value="N12N6MTFRASE"/>
</dbReference>
<dbReference type="GO" id="GO:0009007">
    <property type="term" value="F:site-specific DNA-methyltransferase (adenine-specific) activity"/>
    <property type="evidence" value="ECO:0007669"/>
    <property type="project" value="UniProtKB-EC"/>
</dbReference>
<dbReference type="InterPro" id="IPR050953">
    <property type="entry name" value="N4_N6_ade-DNA_methylase"/>
</dbReference>
<evidence type="ECO:0000313" key="11">
    <source>
        <dbReference type="Proteomes" id="UP000322530"/>
    </source>
</evidence>
<organism evidence="10 11">
    <name type="scientific">Dictyobacter arantiisoli</name>
    <dbReference type="NCBI Taxonomy" id="2014874"/>
    <lineage>
        <taxon>Bacteria</taxon>
        <taxon>Bacillati</taxon>
        <taxon>Chloroflexota</taxon>
        <taxon>Ktedonobacteria</taxon>
        <taxon>Ktedonobacterales</taxon>
        <taxon>Dictyobacteraceae</taxon>
        <taxon>Dictyobacter</taxon>
    </lineage>
</organism>
<dbReference type="InterPro" id="IPR023135">
    <property type="entry name" value="N6_DNA_MeTrfase_TaqI_C"/>
</dbReference>
<accession>A0A5A5T8Q3</accession>
<proteinExistence type="predicted"/>
<gene>
    <name evidence="10" type="ORF">KDI_13560</name>
</gene>
<dbReference type="PANTHER" id="PTHR33841:SF1">
    <property type="entry name" value="DNA METHYLTRANSFERASE A"/>
    <property type="match status" value="1"/>
</dbReference>
<evidence type="ECO:0000256" key="6">
    <source>
        <dbReference type="ARBA" id="ARBA00023125"/>
    </source>
</evidence>
<dbReference type="GO" id="GO:0003677">
    <property type="term" value="F:DNA binding"/>
    <property type="evidence" value="ECO:0007669"/>
    <property type="project" value="UniProtKB-KW"/>
</dbReference>
<dbReference type="Gene3D" id="3.40.50.150">
    <property type="entry name" value="Vaccinia Virus protein VP39"/>
    <property type="match status" value="1"/>
</dbReference>
<reference evidence="10 11" key="1">
    <citation type="submission" date="2019-01" db="EMBL/GenBank/DDBJ databases">
        <title>Draft genome sequence of Dictyobacter sp. Uno17.</title>
        <authorList>
            <person name="Wang C.M."/>
            <person name="Zheng Y."/>
            <person name="Sakai Y."/>
            <person name="Abe K."/>
            <person name="Yokota A."/>
            <person name="Yabe S."/>
        </authorList>
    </citation>
    <scope>NUCLEOTIDE SEQUENCE [LARGE SCALE GENOMIC DNA]</scope>
    <source>
        <strain evidence="10 11">Uno17</strain>
    </source>
</reference>
<evidence type="ECO:0000256" key="2">
    <source>
        <dbReference type="ARBA" id="ARBA00022603"/>
    </source>
</evidence>
<evidence type="ECO:0000259" key="9">
    <source>
        <dbReference type="Pfam" id="PF12950"/>
    </source>
</evidence>
<dbReference type="Pfam" id="PF07669">
    <property type="entry name" value="Eco57I"/>
    <property type="match status" value="1"/>
</dbReference>
<dbReference type="GO" id="GO:0032259">
    <property type="term" value="P:methylation"/>
    <property type="evidence" value="ECO:0007669"/>
    <property type="project" value="UniProtKB-KW"/>
</dbReference>
<dbReference type="InterPro" id="IPR029063">
    <property type="entry name" value="SAM-dependent_MTases_sf"/>
</dbReference>
<evidence type="ECO:0000259" key="8">
    <source>
        <dbReference type="Pfam" id="PF07669"/>
    </source>
</evidence>
<protein>
    <recommendedName>
        <fullName evidence="1">site-specific DNA-methyltransferase (adenine-specific)</fullName>
        <ecNumber evidence="1">2.1.1.72</ecNumber>
    </recommendedName>
</protein>
<dbReference type="EC" id="2.1.1.72" evidence="1"/>
<dbReference type="SUPFAM" id="SSF53335">
    <property type="entry name" value="S-adenosyl-L-methionine-dependent methyltransferases"/>
    <property type="match status" value="1"/>
</dbReference>
<keyword evidence="6" id="KW-0238">DNA-binding</keyword>
<evidence type="ECO:0000256" key="7">
    <source>
        <dbReference type="ARBA" id="ARBA00047942"/>
    </source>
</evidence>
<dbReference type="GO" id="GO:0009307">
    <property type="term" value="P:DNA restriction-modification system"/>
    <property type="evidence" value="ECO:0007669"/>
    <property type="project" value="UniProtKB-KW"/>
</dbReference>
<dbReference type="Gene3D" id="3.90.220.10">
    <property type="entry name" value="Adenine-n6-DNA-methyltransferase Taqi, Chain A, domain 2"/>
    <property type="match status" value="1"/>
</dbReference>
<keyword evidence="3" id="KW-0808">Transferase</keyword>
<dbReference type="Pfam" id="PF12950">
    <property type="entry name" value="TaqI_C"/>
    <property type="match status" value="1"/>
</dbReference>
<dbReference type="InterPro" id="IPR011639">
    <property type="entry name" value="MethylTrfase_TaqI-like_dom"/>
</dbReference>
<feature type="domain" description="Type II methyltransferase M.TaqI-like" evidence="8">
    <location>
        <begin position="890"/>
        <end position="1171"/>
    </location>
</feature>
<feature type="domain" description="TaqI-like C-terminal specificity" evidence="9">
    <location>
        <begin position="1273"/>
        <end position="1389"/>
    </location>
</feature>